<dbReference type="PANTHER" id="PTHR13832:SF287">
    <property type="entry name" value="PROTEIN PHOSPHATASE 1H"/>
    <property type="match status" value="1"/>
</dbReference>
<reference evidence="3" key="1">
    <citation type="submission" date="2025-08" db="UniProtKB">
        <authorList>
            <consortium name="Ensembl"/>
        </authorList>
    </citation>
    <scope>IDENTIFICATION</scope>
</reference>
<evidence type="ECO:0000313" key="3">
    <source>
        <dbReference type="Ensembl" id="ENSCRFP00000020314.1"/>
    </source>
</evidence>
<dbReference type="InterPro" id="IPR036457">
    <property type="entry name" value="PPM-type-like_dom_sf"/>
</dbReference>
<accession>A0A8C3RHR8</accession>
<sequence>MLTRVKSAVANFMGGIMAGSAGADHGSGADLPLRFPYGRPEFLGLSPDEVECSADHIARPILILSKDTRRLPWTTGYAEVINAGKSTHNEDQASCEVLFVKKKAGGSNSTPNKNSSTKRRSSLPNGEGLQLKDNSDTDGINLYYWSLFDGHAGSGAAVVASKLLQHHILEQLQEIVDILRNTAVLPPTCLGEEPDNPSTNSRTLTRAASLRGGVGAPGSPSTPPTRFFTEKKIPHECLVIGAIESAFKEMDLQIERERTVYNISGGCTALVVVYLLGKLYVANAGDSRAIIIRNGEVIPMSSEFTPETERQRLQYLAYMQPHLLGNEFTHLEFPRRVQRKEVGKRMLYRDFNMTGWAYKTIEEDDLKFPLIYGEGKKARVMATIGVTRGLGDHDLKVHDSNIYIKPFLSSSPEVRVYDLLQYEHGPDDVLILATDGLWDVLLNEEVAEAVTNFLPNCDPDDPHRLDRASTSNVSHWSRSSIITQKCPASKE</sequence>
<feature type="region of interest" description="Disordered" evidence="1">
    <location>
        <begin position="105"/>
        <end position="132"/>
    </location>
</feature>
<protein>
    <submittedName>
        <fullName evidence="3">Protein phosphatase, Mg2+/Mn2+ dependent 1H</fullName>
    </submittedName>
</protein>
<reference evidence="3" key="2">
    <citation type="submission" date="2025-09" db="UniProtKB">
        <authorList>
            <consortium name="Ensembl"/>
        </authorList>
    </citation>
    <scope>IDENTIFICATION</scope>
</reference>
<name>A0A8C3RHR8_9PASS</name>
<dbReference type="Ensembl" id="ENSCRFT00000020993.1">
    <property type="protein sequence ID" value="ENSCRFP00000020314.1"/>
    <property type="gene ID" value="ENSCRFG00000015156.1"/>
</dbReference>
<dbReference type="GO" id="GO:0004741">
    <property type="term" value="F:[pyruvate dehydrogenase (acetyl-transferring)]-phosphatase activity"/>
    <property type="evidence" value="ECO:0007669"/>
    <property type="project" value="TreeGrafter"/>
</dbReference>
<dbReference type="Proteomes" id="UP000694396">
    <property type="component" value="Unplaced"/>
</dbReference>
<dbReference type="SMART" id="SM00332">
    <property type="entry name" value="PP2Cc"/>
    <property type="match status" value="1"/>
</dbReference>
<dbReference type="AlphaFoldDB" id="A0A8C3RHR8"/>
<feature type="domain" description="PPM-type phosphatase" evidence="2">
    <location>
        <begin position="74"/>
        <end position="491"/>
    </location>
</feature>
<evidence type="ECO:0000259" key="2">
    <source>
        <dbReference type="PROSITE" id="PS51746"/>
    </source>
</evidence>
<dbReference type="CDD" id="cd00143">
    <property type="entry name" value="PP2Cc"/>
    <property type="match status" value="1"/>
</dbReference>
<evidence type="ECO:0000313" key="4">
    <source>
        <dbReference type="Proteomes" id="UP000694396"/>
    </source>
</evidence>
<dbReference type="InterPro" id="IPR001932">
    <property type="entry name" value="PPM-type_phosphatase-like_dom"/>
</dbReference>
<dbReference type="PANTHER" id="PTHR13832">
    <property type="entry name" value="PROTEIN PHOSPHATASE 2C"/>
    <property type="match status" value="1"/>
</dbReference>
<proteinExistence type="predicted"/>
<dbReference type="Gene3D" id="3.60.40.10">
    <property type="entry name" value="PPM-type phosphatase domain"/>
    <property type="match status" value="1"/>
</dbReference>
<dbReference type="InterPro" id="IPR015655">
    <property type="entry name" value="PP2C"/>
</dbReference>
<dbReference type="Pfam" id="PF00481">
    <property type="entry name" value="PP2C"/>
    <property type="match status" value="2"/>
</dbReference>
<dbReference type="GO" id="GO:0005739">
    <property type="term" value="C:mitochondrion"/>
    <property type="evidence" value="ECO:0007669"/>
    <property type="project" value="TreeGrafter"/>
</dbReference>
<dbReference type="PROSITE" id="PS51746">
    <property type="entry name" value="PPM_2"/>
    <property type="match status" value="1"/>
</dbReference>
<evidence type="ECO:0000256" key="1">
    <source>
        <dbReference type="SAM" id="MobiDB-lite"/>
    </source>
</evidence>
<keyword evidence="4" id="KW-1185">Reference proteome</keyword>
<dbReference type="SUPFAM" id="SSF81606">
    <property type="entry name" value="PP2C-like"/>
    <property type="match status" value="1"/>
</dbReference>
<organism evidence="3 4">
    <name type="scientific">Cyanoderma ruficeps</name>
    <name type="common">rufous-capped babbler</name>
    <dbReference type="NCBI Taxonomy" id="181631"/>
    <lineage>
        <taxon>Eukaryota</taxon>
        <taxon>Metazoa</taxon>
        <taxon>Chordata</taxon>
        <taxon>Craniata</taxon>
        <taxon>Vertebrata</taxon>
        <taxon>Euteleostomi</taxon>
        <taxon>Archelosauria</taxon>
        <taxon>Archosauria</taxon>
        <taxon>Dinosauria</taxon>
        <taxon>Saurischia</taxon>
        <taxon>Theropoda</taxon>
        <taxon>Coelurosauria</taxon>
        <taxon>Aves</taxon>
        <taxon>Neognathae</taxon>
        <taxon>Neoaves</taxon>
        <taxon>Telluraves</taxon>
        <taxon>Australaves</taxon>
        <taxon>Passeriformes</taxon>
        <taxon>Sylvioidea</taxon>
        <taxon>Timaliidae</taxon>
        <taxon>Cyanoderma</taxon>
    </lineage>
</organism>